<accession>A0ABV5SS43</accession>
<evidence type="ECO:0000313" key="2">
    <source>
        <dbReference type="Proteomes" id="UP001589667"/>
    </source>
</evidence>
<dbReference type="Proteomes" id="UP001589667">
    <property type="component" value="Unassembled WGS sequence"/>
</dbReference>
<sequence length="153" mass="15474">MAKDLLITLEDQPGEGARLGEALGNAGVNIEGLCAIMEGGRGAAHVLVDDVAGARAALEGVGITVDAETDVIVSPALPEPDLDTPGVFGGMARALAEAGINISLVYVASLNRIVLATSDNQRATQLLPSMMQSPLLRAIPIALADSVSPAGHA</sequence>
<dbReference type="CDD" id="cd02116">
    <property type="entry name" value="ACT"/>
    <property type="match status" value="1"/>
</dbReference>
<evidence type="ECO:0000313" key="1">
    <source>
        <dbReference type="EMBL" id="MFB9643163.1"/>
    </source>
</evidence>
<name>A0ABV5SS43_9MICO</name>
<keyword evidence="2" id="KW-1185">Reference proteome</keyword>
<dbReference type="Gene3D" id="3.30.2130.10">
    <property type="entry name" value="VC0802-like"/>
    <property type="match status" value="1"/>
</dbReference>
<dbReference type="SUPFAM" id="SSF55021">
    <property type="entry name" value="ACT-like"/>
    <property type="match status" value="1"/>
</dbReference>
<reference evidence="1 2" key="1">
    <citation type="submission" date="2024-09" db="EMBL/GenBank/DDBJ databases">
        <authorList>
            <person name="Sun Q."/>
            <person name="Mori K."/>
        </authorList>
    </citation>
    <scope>NUCLEOTIDE SEQUENCE [LARGE SCALE GENOMIC DNA]</scope>
    <source>
        <strain evidence="1 2">JCM 14321</strain>
    </source>
</reference>
<protein>
    <recommendedName>
        <fullName evidence="3">Amino acid-binding protein</fullName>
    </recommendedName>
</protein>
<comment type="caution">
    <text evidence="1">The sequence shown here is derived from an EMBL/GenBank/DDBJ whole genome shotgun (WGS) entry which is preliminary data.</text>
</comment>
<dbReference type="RefSeq" id="WP_157424954.1">
    <property type="nucleotide sequence ID" value="NZ_BAAANI010000004.1"/>
</dbReference>
<proteinExistence type="predicted"/>
<gene>
    <name evidence="1" type="ORF">ACFFQV_12775</name>
</gene>
<organism evidence="1 2">
    <name type="scientific">Agromyces lapidis</name>
    <dbReference type="NCBI Taxonomy" id="279574"/>
    <lineage>
        <taxon>Bacteria</taxon>
        <taxon>Bacillati</taxon>
        <taxon>Actinomycetota</taxon>
        <taxon>Actinomycetes</taxon>
        <taxon>Micrococcales</taxon>
        <taxon>Microbacteriaceae</taxon>
        <taxon>Agromyces</taxon>
    </lineage>
</organism>
<dbReference type="EMBL" id="JBHMBL010000003">
    <property type="protein sequence ID" value="MFB9643163.1"/>
    <property type="molecule type" value="Genomic_DNA"/>
</dbReference>
<evidence type="ECO:0008006" key="3">
    <source>
        <dbReference type="Google" id="ProtNLM"/>
    </source>
</evidence>
<dbReference type="InterPro" id="IPR045865">
    <property type="entry name" value="ACT-like_dom_sf"/>
</dbReference>